<gene>
    <name evidence="1" type="ORF">IAP99_11080</name>
</gene>
<name>A0A2V3L3U7_KLEVA</name>
<dbReference type="AlphaFoldDB" id="A0A2V3L3U7"/>
<dbReference type="PROSITE" id="PS51257">
    <property type="entry name" value="PROKAR_LIPOPROTEIN"/>
    <property type="match status" value="1"/>
</dbReference>
<evidence type="ECO:0008006" key="3">
    <source>
        <dbReference type="Google" id="ProtNLM"/>
    </source>
</evidence>
<organism evidence="1 2">
    <name type="scientific">Klebsiella variicola</name>
    <dbReference type="NCBI Taxonomy" id="244366"/>
    <lineage>
        <taxon>Bacteria</taxon>
        <taxon>Pseudomonadati</taxon>
        <taxon>Pseudomonadota</taxon>
        <taxon>Gammaproteobacteria</taxon>
        <taxon>Enterobacterales</taxon>
        <taxon>Enterobacteriaceae</taxon>
        <taxon>Klebsiella/Raoultella group</taxon>
        <taxon>Klebsiella</taxon>
        <taxon>Klebsiella pneumoniae complex</taxon>
    </lineage>
</organism>
<evidence type="ECO:0000313" key="2">
    <source>
        <dbReference type="Proteomes" id="UP000516181"/>
    </source>
</evidence>
<dbReference type="RefSeq" id="WP_070611426.1">
    <property type="nucleotide sequence ID" value="NZ_BQTM01000040.1"/>
</dbReference>
<reference evidence="1 2" key="1">
    <citation type="submission" date="2020-08" db="EMBL/GenBank/DDBJ databases">
        <title>Complete genome sequence of Klebsiella pneumoniae KP2757.</title>
        <authorList>
            <person name="Zhang X."/>
        </authorList>
    </citation>
    <scope>NUCLEOTIDE SEQUENCE [LARGE SCALE GENOMIC DNA]</scope>
    <source>
        <strain evidence="1 2">KP2757</strain>
    </source>
</reference>
<evidence type="ECO:0000313" key="1">
    <source>
        <dbReference type="EMBL" id="QNP26840.1"/>
    </source>
</evidence>
<accession>A0A2V3L3U7</accession>
<proteinExistence type="predicted"/>
<dbReference type="Proteomes" id="UP000516181">
    <property type="component" value="Chromosome"/>
</dbReference>
<protein>
    <recommendedName>
        <fullName evidence="3">Lipoprotein</fullName>
    </recommendedName>
</protein>
<sequence>MKKSLIALALLAPLSASACITGHWVQEVSNGGGIITLENSAVLKVNPSQQYITSIWLPTDELIICPKGGSIFSVIDKNDTGSDQVITKLLDGGL</sequence>
<dbReference type="EMBL" id="CP060807">
    <property type="protein sequence ID" value="QNP26840.1"/>
    <property type="molecule type" value="Genomic_DNA"/>
</dbReference>